<reference evidence="1 2" key="1">
    <citation type="submission" date="2019-03" db="EMBL/GenBank/DDBJ databases">
        <title>Single cell metagenomics reveals metabolic interactions within the superorganism composed of flagellate Streblomastix strix and complex community of Bacteroidetes bacteria on its surface.</title>
        <authorList>
            <person name="Treitli S.C."/>
            <person name="Kolisko M."/>
            <person name="Husnik F."/>
            <person name="Keeling P."/>
            <person name="Hampl V."/>
        </authorList>
    </citation>
    <scope>NUCLEOTIDE SEQUENCE [LARGE SCALE GENOMIC DNA]</scope>
    <source>
        <strain evidence="1">ST1C</strain>
    </source>
</reference>
<gene>
    <name evidence="1" type="ORF">EZS28_041902</name>
</gene>
<evidence type="ECO:0000313" key="2">
    <source>
        <dbReference type="Proteomes" id="UP000324800"/>
    </source>
</evidence>
<accession>A0A5J4TWX8</accession>
<dbReference type="AlphaFoldDB" id="A0A5J4TWX8"/>
<protein>
    <submittedName>
        <fullName evidence="1">Uncharacterized protein</fullName>
    </submittedName>
</protein>
<dbReference type="EMBL" id="SNRW01024017">
    <property type="protein sequence ID" value="KAA6362570.1"/>
    <property type="molecule type" value="Genomic_DNA"/>
</dbReference>
<name>A0A5J4TWX8_9EUKA</name>
<dbReference type="Proteomes" id="UP000324800">
    <property type="component" value="Unassembled WGS sequence"/>
</dbReference>
<comment type="caution">
    <text evidence="1">The sequence shown here is derived from an EMBL/GenBank/DDBJ whole genome shotgun (WGS) entry which is preliminary data.</text>
</comment>
<evidence type="ECO:0000313" key="1">
    <source>
        <dbReference type="EMBL" id="KAA6362570.1"/>
    </source>
</evidence>
<feature type="non-terminal residue" evidence="1">
    <location>
        <position position="124"/>
    </location>
</feature>
<proteinExistence type="predicted"/>
<sequence length="124" mass="13856">MQFFLTGLFQVNLIIFHSRIWVLRPDFVVIQVLVLQKLDQKAGWPTEAGAGGVNKLDCQVYYSPKPEDGWACWKGPGYGKPQNCCMPEYIPNPWNGYTCGLGISCPEQNYCTIYVGVNVTSCGI</sequence>
<organism evidence="1 2">
    <name type="scientific">Streblomastix strix</name>
    <dbReference type="NCBI Taxonomy" id="222440"/>
    <lineage>
        <taxon>Eukaryota</taxon>
        <taxon>Metamonada</taxon>
        <taxon>Preaxostyla</taxon>
        <taxon>Oxymonadida</taxon>
        <taxon>Streblomastigidae</taxon>
        <taxon>Streblomastix</taxon>
    </lineage>
</organism>